<evidence type="ECO:0000313" key="1">
    <source>
        <dbReference type="Proteomes" id="UP000887580"/>
    </source>
</evidence>
<evidence type="ECO:0000313" key="2">
    <source>
        <dbReference type="WBParaSite" id="PS1159_v2.g16913.t1"/>
    </source>
</evidence>
<proteinExistence type="predicted"/>
<organism evidence="1 2">
    <name type="scientific">Panagrolaimus sp. PS1159</name>
    <dbReference type="NCBI Taxonomy" id="55785"/>
    <lineage>
        <taxon>Eukaryota</taxon>
        <taxon>Metazoa</taxon>
        <taxon>Ecdysozoa</taxon>
        <taxon>Nematoda</taxon>
        <taxon>Chromadorea</taxon>
        <taxon>Rhabditida</taxon>
        <taxon>Tylenchina</taxon>
        <taxon>Panagrolaimomorpha</taxon>
        <taxon>Panagrolaimoidea</taxon>
        <taxon>Panagrolaimidae</taxon>
        <taxon>Panagrolaimus</taxon>
    </lineage>
</organism>
<dbReference type="WBParaSite" id="PS1159_v2.g16913.t1">
    <property type="protein sequence ID" value="PS1159_v2.g16913.t1"/>
    <property type="gene ID" value="PS1159_v2.g16913"/>
</dbReference>
<reference evidence="2" key="1">
    <citation type="submission" date="2022-11" db="UniProtKB">
        <authorList>
            <consortium name="WormBaseParasite"/>
        </authorList>
    </citation>
    <scope>IDENTIFICATION</scope>
</reference>
<sequence>MCEPNGNKFRNVKQRVELLNSLSTKCKSVGTVPLSEMPVVPVSVDVVPVSDEMPVGTCIDVGGEETEEEEESDPSFLNDSLIKAGYKSQVQVVAAKDVLRNKKIGSISQQHAAYGQSTQACVQPPQLPTHIQPQHQIQVAQNPSREKNPAPPPPLPPQPSESLYAKPTPLGFRSSAHPAASQERQATQKAGFMDELNTVCEKIRQRFDP</sequence>
<dbReference type="Proteomes" id="UP000887580">
    <property type="component" value="Unplaced"/>
</dbReference>
<name>A0AC35FEZ7_9BILA</name>
<accession>A0AC35FEZ7</accession>
<protein>
    <submittedName>
        <fullName evidence="2">Uncharacterized protein</fullName>
    </submittedName>
</protein>